<reference evidence="2" key="1">
    <citation type="submission" date="2021-01" db="EMBL/GenBank/DDBJ databases">
        <title>Whole genome shotgun sequence of Sinosporangium siamense NBRC 109515.</title>
        <authorList>
            <person name="Komaki H."/>
            <person name="Tamura T."/>
        </authorList>
    </citation>
    <scope>NUCLEOTIDE SEQUENCE</scope>
    <source>
        <strain evidence="2">NBRC 109515</strain>
    </source>
</reference>
<evidence type="ECO:0000259" key="1">
    <source>
        <dbReference type="Pfam" id="PF00144"/>
    </source>
</evidence>
<dbReference type="Proteomes" id="UP000606172">
    <property type="component" value="Unassembled WGS sequence"/>
</dbReference>
<dbReference type="Gene3D" id="3.40.710.10">
    <property type="entry name" value="DD-peptidase/beta-lactamase superfamily"/>
    <property type="match status" value="1"/>
</dbReference>
<proteinExistence type="predicted"/>
<evidence type="ECO:0000313" key="3">
    <source>
        <dbReference type="Proteomes" id="UP000606172"/>
    </source>
</evidence>
<comment type="caution">
    <text evidence="2">The sequence shown here is derived from an EMBL/GenBank/DDBJ whole genome shotgun (WGS) entry which is preliminary data.</text>
</comment>
<dbReference type="SUPFAM" id="SSF56601">
    <property type="entry name" value="beta-lactamase/transpeptidase-like"/>
    <property type="match status" value="1"/>
</dbReference>
<feature type="domain" description="Beta-lactamase-related" evidence="1">
    <location>
        <begin position="23"/>
        <end position="333"/>
    </location>
</feature>
<dbReference type="AlphaFoldDB" id="A0A919V4R6"/>
<sequence>MAMSSDSVRSIVGDVCAPYIKPDAPGFAIAVVRDGEVVLSEGYGLASLELGVPITPETRFDIASTSKQFTAAAVALLEQDGKLTAGDDIRDYLPELAKHHPKITVGQLVHHTSGIRDYIALAEMAGRYIENVAPEDEIADLLGRQRGLDFEPGSRFSYSNSGYLLMGRLVRVVSGISFREFVHSRIFGPLGMTSTFARDDYREVIHRRATGYTPGPDGGFLVDNPPIDVIGDGAVQTTVGDLAIWDREFYGSRLPGGDDLIRRMLVRGRLNDGTELVYAYGLIIGEEQGHRTIRHGGAWGGFRCEFIRFPDDRLSVIVLANSPVSEPDVIATKVALRILGTTAAASPQDAAAPAPPGLTGKTGWYRDAEGGTLVELVESEEGPQARLLGSLVPLIHLTSDEATGEHTFTLPVFRDSSRVHLRADGTLRVVIPHMLDVTLAKVAGAAVPDPSLAGTYYSEELDATYRIAGDERELRVRRGWREPEVLQPVGDGLYVFGSFVLEHRGPDLFVKFPRATGVRFTRED</sequence>
<dbReference type="InterPro" id="IPR001466">
    <property type="entry name" value="Beta-lactam-related"/>
</dbReference>
<protein>
    <recommendedName>
        <fullName evidence="1">Beta-lactamase-related domain-containing protein</fullName>
    </recommendedName>
</protein>
<dbReference type="InterPro" id="IPR050491">
    <property type="entry name" value="AmpC-like"/>
</dbReference>
<dbReference type="PANTHER" id="PTHR46825">
    <property type="entry name" value="D-ALANYL-D-ALANINE-CARBOXYPEPTIDASE/ENDOPEPTIDASE AMPH"/>
    <property type="match status" value="1"/>
</dbReference>
<keyword evidence="3" id="KW-1185">Reference proteome</keyword>
<gene>
    <name evidence="2" type="ORF">Ssi02_02470</name>
</gene>
<dbReference type="Pfam" id="PF00144">
    <property type="entry name" value="Beta-lactamase"/>
    <property type="match status" value="1"/>
</dbReference>
<dbReference type="InterPro" id="IPR012338">
    <property type="entry name" value="Beta-lactam/transpept-like"/>
</dbReference>
<accession>A0A919V4R6</accession>
<organism evidence="2 3">
    <name type="scientific">Sinosporangium siamense</name>
    <dbReference type="NCBI Taxonomy" id="1367973"/>
    <lineage>
        <taxon>Bacteria</taxon>
        <taxon>Bacillati</taxon>
        <taxon>Actinomycetota</taxon>
        <taxon>Actinomycetes</taxon>
        <taxon>Streptosporangiales</taxon>
        <taxon>Streptosporangiaceae</taxon>
        <taxon>Sinosporangium</taxon>
    </lineage>
</organism>
<evidence type="ECO:0000313" key="2">
    <source>
        <dbReference type="EMBL" id="GII90016.1"/>
    </source>
</evidence>
<name>A0A919V4R6_9ACTN</name>
<dbReference type="PANTHER" id="PTHR46825:SF9">
    <property type="entry name" value="BETA-LACTAMASE-RELATED DOMAIN-CONTAINING PROTEIN"/>
    <property type="match status" value="1"/>
</dbReference>
<dbReference type="EMBL" id="BOOW01000003">
    <property type="protein sequence ID" value="GII90016.1"/>
    <property type="molecule type" value="Genomic_DNA"/>
</dbReference>